<evidence type="ECO:0000313" key="6">
    <source>
        <dbReference type="Proteomes" id="UP000450599"/>
    </source>
</evidence>
<evidence type="ECO:0000313" key="5">
    <source>
        <dbReference type="Proteomes" id="UP000095332"/>
    </source>
</evidence>
<reference evidence="2 5" key="1">
    <citation type="submission" date="2015-09" db="EMBL/GenBank/DDBJ databases">
        <authorList>
            <consortium name="Pathogen Informatics"/>
        </authorList>
    </citation>
    <scope>NUCLEOTIDE SEQUENCE [LARGE SCALE GENOMIC DNA]</scope>
    <source>
        <strain evidence="2 5">2789STDY5834948</strain>
    </source>
</reference>
<dbReference type="AlphaFoldDB" id="A0A174W4R5"/>
<evidence type="ECO:0008006" key="8">
    <source>
        <dbReference type="Google" id="ProtNLM"/>
    </source>
</evidence>
<gene>
    <name evidence="2" type="ORF">ERS852560_02520</name>
    <name evidence="4" type="ORF">GKD54_11425</name>
    <name evidence="3" type="ORF">GKD58_12210</name>
</gene>
<dbReference type="Proteomes" id="UP000471216">
    <property type="component" value="Unassembled WGS sequence"/>
</dbReference>
<organism evidence="2 5">
    <name type="scientific">Parabacteroides distasonis</name>
    <dbReference type="NCBI Taxonomy" id="823"/>
    <lineage>
        <taxon>Bacteria</taxon>
        <taxon>Pseudomonadati</taxon>
        <taxon>Bacteroidota</taxon>
        <taxon>Bacteroidia</taxon>
        <taxon>Bacteroidales</taxon>
        <taxon>Tannerellaceae</taxon>
        <taxon>Parabacteroides</taxon>
    </lineage>
</organism>
<evidence type="ECO:0000313" key="4">
    <source>
        <dbReference type="EMBL" id="MRZ06824.1"/>
    </source>
</evidence>
<proteinExistence type="predicted"/>
<evidence type="ECO:0000313" key="3">
    <source>
        <dbReference type="EMBL" id="MRY85008.1"/>
    </source>
</evidence>
<protein>
    <recommendedName>
        <fullName evidence="8">DUF4355 domain-containing protein</fullName>
    </recommendedName>
</protein>
<dbReference type="RefSeq" id="WP_057328836.1">
    <property type="nucleotide sequence ID" value="NZ_CZBM01000010.1"/>
</dbReference>
<dbReference type="Proteomes" id="UP000450599">
    <property type="component" value="Unassembled WGS sequence"/>
</dbReference>
<feature type="compositionally biased region" description="Basic and acidic residues" evidence="1">
    <location>
        <begin position="72"/>
        <end position="98"/>
    </location>
</feature>
<dbReference type="EMBL" id="WKMX01000010">
    <property type="protein sequence ID" value="MRZ06824.1"/>
    <property type="molecule type" value="Genomic_DNA"/>
</dbReference>
<evidence type="ECO:0000256" key="1">
    <source>
        <dbReference type="SAM" id="MobiDB-lite"/>
    </source>
</evidence>
<name>A0A174W4R5_PARDI</name>
<evidence type="ECO:0000313" key="2">
    <source>
        <dbReference type="EMBL" id="CUQ38149.1"/>
    </source>
</evidence>
<dbReference type="EMBL" id="CZBM01000010">
    <property type="protein sequence ID" value="CUQ38149.1"/>
    <property type="molecule type" value="Genomic_DNA"/>
</dbReference>
<dbReference type="Proteomes" id="UP000095332">
    <property type="component" value="Unassembled WGS sequence"/>
</dbReference>
<evidence type="ECO:0000313" key="7">
    <source>
        <dbReference type="Proteomes" id="UP000471216"/>
    </source>
</evidence>
<feature type="region of interest" description="Disordered" evidence="1">
    <location>
        <begin position="72"/>
        <end position="99"/>
    </location>
</feature>
<reference evidence="6 7" key="2">
    <citation type="journal article" date="2019" name="Nat. Med.">
        <title>A library of human gut bacterial isolates paired with longitudinal multiomics data enables mechanistic microbiome research.</title>
        <authorList>
            <person name="Poyet M."/>
            <person name="Groussin M."/>
            <person name="Gibbons S.M."/>
            <person name="Avila-Pacheco J."/>
            <person name="Jiang X."/>
            <person name="Kearney S.M."/>
            <person name="Perrotta A.R."/>
            <person name="Berdy B."/>
            <person name="Zhao S."/>
            <person name="Lieberman T.D."/>
            <person name="Swanson P.K."/>
            <person name="Smith M."/>
            <person name="Roesemann S."/>
            <person name="Alexander J.E."/>
            <person name="Rich S.A."/>
            <person name="Livny J."/>
            <person name="Vlamakis H."/>
            <person name="Clish C."/>
            <person name="Bullock K."/>
            <person name="Deik A."/>
            <person name="Scott J."/>
            <person name="Pierce K.A."/>
            <person name="Xavier R.J."/>
            <person name="Alm E.J."/>
        </authorList>
    </citation>
    <scope>NUCLEOTIDE SEQUENCE [LARGE SCALE GENOMIC DNA]</scope>
    <source>
        <strain evidence="4 7">BIOML-A10</strain>
        <strain evidence="3 6">BIOML-A11</strain>
    </source>
</reference>
<dbReference type="EMBL" id="WKMW01000011">
    <property type="protein sequence ID" value="MRY85008.1"/>
    <property type="molecule type" value="Genomic_DNA"/>
</dbReference>
<accession>A0A174W4R5</accession>
<sequence length="230" mass="25253">MTILDLIKAACKTKGVPEKYAERIQKTFKIEKAEGMEAFVDLFKENILPAIQEAENEAKNTAETAAVAAYEAKHGLKDGKPVEDPDKDKDKKTEEELLKGLSPEVRAYLESMRKSVDDMAKKVGDSITNSANEAKKETVRKQLKDVGLPDSWLGRVELASETSIEDQIKALSEEFTGIQQKAIDDAVARGDYAPGSVNLPERSEADWAKLMDQDADKSANNPGVVNLGIE</sequence>